<evidence type="ECO:0000313" key="1">
    <source>
        <dbReference type="EMBL" id="KAG0440145.1"/>
    </source>
</evidence>
<keyword evidence="2" id="KW-1185">Reference proteome</keyword>
<organism evidence="1 2">
    <name type="scientific">Ixodes persulcatus</name>
    <name type="common">Taiga tick</name>
    <dbReference type="NCBI Taxonomy" id="34615"/>
    <lineage>
        <taxon>Eukaryota</taxon>
        <taxon>Metazoa</taxon>
        <taxon>Ecdysozoa</taxon>
        <taxon>Arthropoda</taxon>
        <taxon>Chelicerata</taxon>
        <taxon>Arachnida</taxon>
        <taxon>Acari</taxon>
        <taxon>Parasitiformes</taxon>
        <taxon>Ixodida</taxon>
        <taxon>Ixodoidea</taxon>
        <taxon>Ixodidae</taxon>
        <taxon>Ixodinae</taxon>
        <taxon>Ixodes</taxon>
    </lineage>
</organism>
<dbReference type="Proteomes" id="UP000805193">
    <property type="component" value="Unassembled WGS sequence"/>
</dbReference>
<name>A0AC60QT24_IXOPE</name>
<accession>A0AC60QT24</accession>
<comment type="caution">
    <text evidence="1">The sequence shown here is derived from an EMBL/GenBank/DDBJ whole genome shotgun (WGS) entry which is preliminary data.</text>
</comment>
<protein>
    <submittedName>
        <fullName evidence="1">Uncharacterized protein</fullName>
    </submittedName>
</protein>
<dbReference type="EMBL" id="JABSTQ010005104">
    <property type="protein sequence ID" value="KAG0440145.1"/>
    <property type="molecule type" value="Genomic_DNA"/>
</dbReference>
<evidence type="ECO:0000313" key="2">
    <source>
        <dbReference type="Proteomes" id="UP000805193"/>
    </source>
</evidence>
<gene>
    <name evidence="1" type="ORF">HPB47_016387</name>
</gene>
<sequence length="300" mass="32732">MCAVEQSLFKRVLTFVADHLTSVESLANIPELIDEQILVCALRRRAFQEPARSDRCLELFASVYHGAVLRSLCLRDCLLVINEYTEPIVTLSRHLVHLDLGCCHLGDGHEMVAAIAQFVSLQTLNLRENGLTDAGVRRLTLPCRMLGRGPLLLRELDLSGNAGIADKSAVSLACFTQLRQVNLSCTSVTPGGVSRLCSSLGLRASREGPWLGHPTATIGWAATLLDQWRGCMEDAASKRRHKRLMLSPPKTGIFSYRKRVKLGSPSLSPPGPSGTLVLGPPRSPPAVAPRPSPTSKRRLF</sequence>
<proteinExistence type="predicted"/>
<reference evidence="1 2" key="1">
    <citation type="journal article" date="2020" name="Cell">
        <title>Large-Scale Comparative Analyses of Tick Genomes Elucidate Their Genetic Diversity and Vector Capacities.</title>
        <authorList>
            <consortium name="Tick Genome and Microbiome Consortium (TIGMIC)"/>
            <person name="Jia N."/>
            <person name="Wang J."/>
            <person name="Shi W."/>
            <person name="Du L."/>
            <person name="Sun Y."/>
            <person name="Zhan W."/>
            <person name="Jiang J.F."/>
            <person name="Wang Q."/>
            <person name="Zhang B."/>
            <person name="Ji P."/>
            <person name="Bell-Sakyi L."/>
            <person name="Cui X.M."/>
            <person name="Yuan T.T."/>
            <person name="Jiang B.G."/>
            <person name="Yang W.F."/>
            <person name="Lam T.T."/>
            <person name="Chang Q.C."/>
            <person name="Ding S.J."/>
            <person name="Wang X.J."/>
            <person name="Zhu J.G."/>
            <person name="Ruan X.D."/>
            <person name="Zhao L."/>
            <person name="Wei J.T."/>
            <person name="Ye R.Z."/>
            <person name="Que T.C."/>
            <person name="Du C.H."/>
            <person name="Zhou Y.H."/>
            <person name="Cheng J.X."/>
            <person name="Dai P.F."/>
            <person name="Guo W.B."/>
            <person name="Han X.H."/>
            <person name="Huang E.J."/>
            <person name="Li L.F."/>
            <person name="Wei W."/>
            <person name="Gao Y.C."/>
            <person name="Liu J.Z."/>
            <person name="Shao H.Z."/>
            <person name="Wang X."/>
            <person name="Wang C.C."/>
            <person name="Yang T.C."/>
            <person name="Huo Q.B."/>
            <person name="Li W."/>
            <person name="Chen H.Y."/>
            <person name="Chen S.E."/>
            <person name="Zhou L.G."/>
            <person name="Ni X.B."/>
            <person name="Tian J.H."/>
            <person name="Sheng Y."/>
            <person name="Liu T."/>
            <person name="Pan Y.S."/>
            <person name="Xia L.Y."/>
            <person name="Li J."/>
            <person name="Zhao F."/>
            <person name="Cao W.C."/>
        </authorList>
    </citation>
    <scope>NUCLEOTIDE SEQUENCE [LARGE SCALE GENOMIC DNA]</scope>
    <source>
        <strain evidence="1">Iper-2018</strain>
    </source>
</reference>